<sequence length="208" mass="21612">MTLRQQTARTAQPPAALRESPRRRGRQFYLSLAAVLGVVGLLAGVAAISMVRESETVIAANRDVPRGEPLTAADLVQVQIPTGTGLASVPWTRLPDVVGVPVTASVERGQLITPGLLRAAVFPAPGMAVMEVSGREGQIPTESLGPGDRVLIVDGADGPGESVDGEIVRLGGTADRRTAQVLVRVSDAAAVARTSMAGRVVVVLVEDR</sequence>
<feature type="transmembrane region" description="Helical" evidence="2">
    <location>
        <begin position="28"/>
        <end position="51"/>
    </location>
</feature>
<keyword evidence="2" id="KW-0812">Transmembrane</keyword>
<keyword evidence="2" id="KW-0472">Membrane</keyword>
<dbReference type="AlphaFoldDB" id="A0A1G8CHA2"/>
<dbReference type="CDD" id="cd11614">
    <property type="entry name" value="SAF_CpaB_FlgA_like"/>
    <property type="match status" value="1"/>
</dbReference>
<protein>
    <submittedName>
        <fullName evidence="4">SAF domain-containing protein</fullName>
    </submittedName>
</protein>
<organism evidence="4 5">
    <name type="scientific">Pseudonocardia oroxyli</name>
    <dbReference type="NCBI Taxonomy" id="366584"/>
    <lineage>
        <taxon>Bacteria</taxon>
        <taxon>Bacillati</taxon>
        <taxon>Actinomycetota</taxon>
        <taxon>Actinomycetes</taxon>
        <taxon>Pseudonocardiales</taxon>
        <taxon>Pseudonocardiaceae</taxon>
        <taxon>Pseudonocardia</taxon>
    </lineage>
</organism>
<evidence type="ECO:0000256" key="2">
    <source>
        <dbReference type="SAM" id="Phobius"/>
    </source>
</evidence>
<dbReference type="STRING" id="366584.SAMN05216377_12285"/>
<proteinExistence type="predicted"/>
<dbReference type="Gene3D" id="3.90.1210.10">
    <property type="entry name" value="Antifreeze-like/N-acetylneuraminic acid synthase C-terminal domain"/>
    <property type="match status" value="1"/>
</dbReference>
<dbReference type="Pfam" id="PF08666">
    <property type="entry name" value="SAF"/>
    <property type="match status" value="1"/>
</dbReference>
<dbReference type="SMART" id="SM00858">
    <property type="entry name" value="SAF"/>
    <property type="match status" value="1"/>
</dbReference>
<keyword evidence="5" id="KW-1185">Reference proteome</keyword>
<name>A0A1G8CHA2_PSEOR</name>
<dbReference type="OrthoDB" id="3638307at2"/>
<dbReference type="EMBL" id="FNBE01000022">
    <property type="protein sequence ID" value="SDH44300.1"/>
    <property type="molecule type" value="Genomic_DNA"/>
</dbReference>
<dbReference type="RefSeq" id="WP_093089509.1">
    <property type="nucleotide sequence ID" value="NZ_FNBE01000022.1"/>
</dbReference>
<evidence type="ECO:0000313" key="5">
    <source>
        <dbReference type="Proteomes" id="UP000198967"/>
    </source>
</evidence>
<gene>
    <name evidence="4" type="ORF">SAMN05216377_12285</name>
</gene>
<feature type="region of interest" description="Disordered" evidence="1">
    <location>
        <begin position="1"/>
        <end position="20"/>
    </location>
</feature>
<feature type="domain" description="SAF" evidence="3">
    <location>
        <begin position="55"/>
        <end position="118"/>
    </location>
</feature>
<evidence type="ECO:0000259" key="3">
    <source>
        <dbReference type="SMART" id="SM00858"/>
    </source>
</evidence>
<dbReference type="Proteomes" id="UP000198967">
    <property type="component" value="Unassembled WGS sequence"/>
</dbReference>
<reference evidence="4 5" key="1">
    <citation type="submission" date="2016-10" db="EMBL/GenBank/DDBJ databases">
        <authorList>
            <person name="de Groot N.N."/>
        </authorList>
    </citation>
    <scope>NUCLEOTIDE SEQUENCE [LARGE SCALE GENOMIC DNA]</scope>
    <source>
        <strain evidence="4 5">CGMCC 4.3143</strain>
    </source>
</reference>
<keyword evidence="2" id="KW-1133">Transmembrane helix</keyword>
<evidence type="ECO:0000256" key="1">
    <source>
        <dbReference type="SAM" id="MobiDB-lite"/>
    </source>
</evidence>
<evidence type="ECO:0000313" key="4">
    <source>
        <dbReference type="EMBL" id="SDH44300.1"/>
    </source>
</evidence>
<dbReference type="InterPro" id="IPR013974">
    <property type="entry name" value="SAF"/>
</dbReference>
<feature type="compositionally biased region" description="Low complexity" evidence="1">
    <location>
        <begin position="1"/>
        <end position="16"/>
    </location>
</feature>
<accession>A0A1G8CHA2</accession>